<dbReference type="AlphaFoldDB" id="E8MB01"/>
<comment type="caution">
    <text evidence="2">The sequence shown here is derived from an EMBL/GenBank/DDBJ whole genome shotgun (WGS) entry which is preliminary data.</text>
</comment>
<reference evidence="2 3" key="1">
    <citation type="journal article" date="2012" name="Int. J. Syst. Evol. Microbiol.">
        <title>Vibrio caribbeanicus sp. nov., isolated from the marine sponge Scleritoderma cyanea.</title>
        <authorList>
            <person name="Hoffmann M."/>
            <person name="Monday S.R."/>
            <person name="Allard M.W."/>
            <person name="Strain E.A."/>
            <person name="Whittaker P."/>
            <person name="Naum M."/>
            <person name="McCarthy P.J."/>
            <person name="Lopez J.V."/>
            <person name="Fischer M."/>
            <person name="Brown E.W."/>
        </authorList>
    </citation>
    <scope>NUCLEOTIDE SEQUENCE [LARGE SCALE GENOMIC DNA]</scope>
    <source>
        <strain evidence="3">DSMZ 21326</strain>
    </source>
</reference>
<dbReference type="RefSeq" id="WP_008079827.1">
    <property type="nucleotide sequence ID" value="NZ_AEVT01000098.1"/>
</dbReference>
<name>E8MB01_PHOS4</name>
<keyword evidence="1" id="KW-0472">Membrane</keyword>
<protein>
    <submittedName>
        <fullName evidence="2">Uncharacterized protein</fullName>
    </submittedName>
</protein>
<feature type="transmembrane region" description="Helical" evidence="1">
    <location>
        <begin position="46"/>
        <end position="75"/>
    </location>
</feature>
<keyword evidence="1" id="KW-0812">Transmembrane</keyword>
<evidence type="ECO:0000313" key="2">
    <source>
        <dbReference type="EMBL" id="EGA68831.1"/>
    </source>
</evidence>
<evidence type="ECO:0000256" key="1">
    <source>
        <dbReference type="SAM" id="Phobius"/>
    </source>
</evidence>
<dbReference type="EMBL" id="AEVT01000098">
    <property type="protein sequence ID" value="EGA68831.1"/>
    <property type="molecule type" value="Genomic_DNA"/>
</dbReference>
<keyword evidence="1" id="KW-1133">Transmembrane helix</keyword>
<accession>E8MB01</accession>
<sequence>MNRANLVGLLFTFASLAGAIFLLAADSHFAVIQWPYEAFQGLVFSIVWGFGVSATIGYVYAILITSTIAIVSYAIGHKVGRLGSQS</sequence>
<evidence type="ECO:0000313" key="3">
    <source>
        <dbReference type="Proteomes" id="UP000006228"/>
    </source>
</evidence>
<proteinExistence type="predicted"/>
<dbReference type="Proteomes" id="UP000006228">
    <property type="component" value="Unassembled WGS sequence"/>
</dbReference>
<organism evidence="2 3">
    <name type="scientific">Vibrio sinaloensis DSM 21326</name>
    <dbReference type="NCBI Taxonomy" id="945550"/>
    <lineage>
        <taxon>Bacteria</taxon>
        <taxon>Pseudomonadati</taxon>
        <taxon>Pseudomonadota</taxon>
        <taxon>Gammaproteobacteria</taxon>
        <taxon>Vibrionales</taxon>
        <taxon>Vibrionaceae</taxon>
        <taxon>Vibrio</taxon>
        <taxon>Vibrio oreintalis group</taxon>
    </lineage>
</organism>
<gene>
    <name evidence="2" type="ORF">VISI1226_10897</name>
</gene>
<dbReference type="OrthoDB" id="6659017at2"/>
<dbReference type="eggNOG" id="ENOG502ZI3E">
    <property type="taxonomic scope" value="Bacteria"/>
</dbReference>